<dbReference type="RefSeq" id="WP_087444977.1">
    <property type="nucleotide sequence ID" value="NZ_CABMNB010000047.1"/>
</dbReference>
<dbReference type="EMBL" id="JAMDMM010000039">
    <property type="protein sequence ID" value="MCY9609541.1"/>
    <property type="molecule type" value="Genomic_DNA"/>
</dbReference>
<dbReference type="Pfam" id="PF17291">
    <property type="entry name" value="M60-like_N"/>
    <property type="match status" value="1"/>
</dbReference>
<organism evidence="4 5">
    <name type="scientific">Paenibacillus thiaminolyticus</name>
    <name type="common">Bacillus thiaminolyticus</name>
    <dbReference type="NCBI Taxonomy" id="49283"/>
    <lineage>
        <taxon>Bacteria</taxon>
        <taxon>Bacillati</taxon>
        <taxon>Bacillota</taxon>
        <taxon>Bacilli</taxon>
        <taxon>Bacillales</taxon>
        <taxon>Paenibacillaceae</taxon>
        <taxon>Paenibacillus</taxon>
    </lineage>
</organism>
<evidence type="ECO:0000259" key="2">
    <source>
        <dbReference type="PROSITE" id="PS51723"/>
    </source>
</evidence>
<dbReference type="Gene3D" id="2.60.120.1250">
    <property type="entry name" value="Peptidase M60, enhancin-like domain 1"/>
    <property type="match status" value="1"/>
</dbReference>
<accession>A0AAP9DTW1</accession>
<dbReference type="InterPro" id="IPR051244">
    <property type="entry name" value="TCAF"/>
</dbReference>
<dbReference type="Gene3D" id="3.40.390.80">
    <property type="entry name" value="Peptidase M60, enhancin-like domain 2"/>
    <property type="match status" value="1"/>
</dbReference>
<feature type="domain" description="Peptidase M60" evidence="2">
    <location>
        <begin position="385"/>
        <end position="695"/>
    </location>
</feature>
<evidence type="ECO:0000313" key="6">
    <source>
        <dbReference type="Proteomes" id="UP001209276"/>
    </source>
</evidence>
<protein>
    <submittedName>
        <fullName evidence="3">M60 family metallopeptidase</fullName>
    </submittedName>
</protein>
<dbReference type="PANTHER" id="PTHR15730">
    <property type="entry name" value="EXPERIMENTAL AUTOIMMUNE PROSTATITIS ANTIGEN 2-RELATED"/>
    <property type="match status" value="1"/>
</dbReference>
<dbReference type="PANTHER" id="PTHR15730:SF5">
    <property type="entry name" value="SI:CH211-210B2.2-RELATED"/>
    <property type="match status" value="1"/>
</dbReference>
<evidence type="ECO:0000313" key="4">
    <source>
        <dbReference type="EMBL" id="QDM43848.1"/>
    </source>
</evidence>
<dbReference type="InterPro" id="IPR035423">
    <property type="entry name" value="M60-like_N"/>
</dbReference>
<reference evidence="3 6" key="2">
    <citation type="submission" date="2022-05" db="EMBL/GenBank/DDBJ databases">
        <title>Genome Sequencing of Bee-Associated Microbes.</title>
        <authorList>
            <person name="Dunlap C."/>
        </authorList>
    </citation>
    <scope>NUCLEOTIDE SEQUENCE [LARGE SCALE GENOMIC DNA]</scope>
    <source>
        <strain evidence="3 6">NRRL B-14613</strain>
    </source>
</reference>
<evidence type="ECO:0000256" key="1">
    <source>
        <dbReference type="ARBA" id="ARBA00009770"/>
    </source>
</evidence>
<proteinExistence type="inferred from homology"/>
<dbReference type="PROSITE" id="PS51723">
    <property type="entry name" value="PEPTIDASE_M60"/>
    <property type="match status" value="1"/>
</dbReference>
<gene>
    <name evidence="4" type="ORF">FLT43_10275</name>
    <name evidence="3" type="ORF">M5W83_20540</name>
</gene>
<dbReference type="SUPFAM" id="SSF52317">
    <property type="entry name" value="Class I glutamine amidotransferase-like"/>
    <property type="match status" value="1"/>
</dbReference>
<dbReference type="AlphaFoldDB" id="A0AAP9DTW1"/>
<comment type="similarity">
    <text evidence="1">Belongs to the TCAF family.</text>
</comment>
<keyword evidence="6" id="KW-1185">Reference proteome</keyword>
<dbReference type="SMART" id="SM01276">
    <property type="entry name" value="M60-like"/>
    <property type="match status" value="1"/>
</dbReference>
<dbReference type="InterPro" id="IPR031161">
    <property type="entry name" value="Peptidase_M60_dom"/>
</dbReference>
<dbReference type="GeneID" id="76996352"/>
<dbReference type="InterPro" id="IPR029062">
    <property type="entry name" value="Class_I_gatase-like"/>
</dbReference>
<sequence>MKRVRDQALARDIKLLYEGVAAIPVNHKLYGGVVSAISEQAFTAAADAAGRPVIAAARYGRGRILVSGVETGFNRAGSAVPGSGSFIANMLHWLTEESAAYRQALAGQGSLQIATAASPEAFDAASGLPVEVVRLAGWSAAEGGLSGYAAAYADRSVTDEDAACLDAYIQRGGSLLVHAKGWELEWEPEEELQQRIGDRPIKVRDYPLQRLLNRAGIALGNSVIWSLPPSLPALAPDRAAASHLLRLIEQVKAVEEGTLRAADIPFGAEIADGKKKWRTLLEVVDGTIAALTDDCGLYHEIVTAANNAGIEMTLPFDKESRPYTGVLLQYACEQVTLDPDGGASPHAEVFPGLVGANAPAVHGHAVEVDFGYADLSYLRMLVPPGNWIGTGLYAPPGQVVTIDVPEDVRHLDVQVGAHTDEIGHLLRWERAPIVALRKPLQPGTNRLSSPYGGLLYLIPAKPRAGFRTQVTVSGAVRAPYFELGKTEGAEWKEKIRHYETPYAELCGRKVILTLPSAVVREVEDPEDLMLQWDDMIDQYDSFVGLGPDRPLPHRTPDRPHRICADVQISAGYMHSGYPIMIPNVPAAEDAVTISKFSSLAHGWGFWHEMGHEYQQLAWFWEDIVEVSVNIYSLLIQDYYGNPSRLAVEKDKEGRSYFDKAKAFLSRSESDPEQKFADIGLFERLAMMRQLQFAYGWDMFTWLHIAYRELPKERLPRTEQQKIDMFVEMVSRACGSDMCEFFDRWGWDYSDQARAAVAGLKLPQPSVSLWRLSE</sequence>
<dbReference type="Proteomes" id="UP000315377">
    <property type="component" value="Chromosome"/>
</dbReference>
<dbReference type="Proteomes" id="UP001209276">
    <property type="component" value="Unassembled WGS sequence"/>
</dbReference>
<reference evidence="4 5" key="1">
    <citation type="submission" date="2019-07" db="EMBL/GenBank/DDBJ databases">
        <title>Paenibacillus thiaminolyticus NRRL B-4156.</title>
        <authorList>
            <person name="Hehnly C."/>
            <person name="Zhang L."/>
        </authorList>
    </citation>
    <scope>NUCLEOTIDE SEQUENCE [LARGE SCALE GENOMIC DNA]</scope>
    <source>
        <strain evidence="4 5">NRRL B-4156</strain>
    </source>
</reference>
<name>A0AAP9DTW1_PANTH</name>
<evidence type="ECO:0000313" key="5">
    <source>
        <dbReference type="Proteomes" id="UP000315377"/>
    </source>
</evidence>
<dbReference type="Pfam" id="PF13402">
    <property type="entry name" value="Peptidase_M60"/>
    <property type="match status" value="1"/>
</dbReference>
<dbReference type="Gene3D" id="1.10.390.30">
    <property type="entry name" value="Peptidase M60, enhancin-like domain 3"/>
    <property type="match status" value="1"/>
</dbReference>
<dbReference type="EMBL" id="CP041405">
    <property type="protein sequence ID" value="QDM43848.1"/>
    <property type="molecule type" value="Genomic_DNA"/>
</dbReference>
<dbReference type="InterPro" id="IPR042279">
    <property type="entry name" value="Pep_M60_3"/>
</dbReference>
<evidence type="ECO:0000313" key="3">
    <source>
        <dbReference type="EMBL" id="MCY9609541.1"/>
    </source>
</evidence>